<keyword evidence="1" id="KW-0540">Nuclease</keyword>
<dbReference type="InterPro" id="IPR012337">
    <property type="entry name" value="RNaseH-like_sf"/>
</dbReference>
<dbReference type="STRING" id="637905.SVI_1694"/>
<dbReference type="GO" id="GO:0006259">
    <property type="term" value="P:DNA metabolic process"/>
    <property type="evidence" value="ECO:0007669"/>
    <property type="project" value="UniProtKB-ARBA"/>
</dbReference>
<dbReference type="GO" id="GO:0008408">
    <property type="term" value="F:3'-5' exonuclease activity"/>
    <property type="evidence" value="ECO:0007669"/>
    <property type="project" value="TreeGrafter"/>
</dbReference>
<name>D4ZJ16_SHEVD</name>
<dbReference type="SMART" id="SM00479">
    <property type="entry name" value="EXOIII"/>
    <property type="match status" value="1"/>
</dbReference>
<dbReference type="GO" id="GO:0003676">
    <property type="term" value="F:nucleic acid binding"/>
    <property type="evidence" value="ECO:0007669"/>
    <property type="project" value="InterPro"/>
</dbReference>
<reference evidence="6" key="1">
    <citation type="journal article" date="2010" name="Mol. Biosyst.">
        <title>Complete genome sequence and comparative analysis of Shewanella violacea, a psychrophilic and piezophilic bacterium from deep sea floor sediments.</title>
        <authorList>
            <person name="Aono E."/>
            <person name="Baba T."/>
            <person name="Ara T."/>
            <person name="Nishi T."/>
            <person name="Nakamichi T."/>
            <person name="Inamoto E."/>
            <person name="Toyonaga H."/>
            <person name="Hasegawa M."/>
            <person name="Takai Y."/>
            <person name="Okumura Y."/>
            <person name="Baba M."/>
            <person name="Tomita M."/>
            <person name="Kato C."/>
            <person name="Oshima T."/>
            <person name="Nakasone K."/>
            <person name="Mori H."/>
        </authorList>
    </citation>
    <scope>NUCLEOTIDE SEQUENCE [LARGE SCALE GENOMIC DNA]</scope>
    <source>
        <strain evidence="6">JCM 10179 / CIP 106290 / LMG 19151 / DSS12</strain>
    </source>
</reference>
<protein>
    <submittedName>
        <fullName evidence="5">Exonuclease</fullName>
    </submittedName>
</protein>
<dbReference type="Gene3D" id="3.30.420.10">
    <property type="entry name" value="Ribonuclease H-like superfamily/Ribonuclease H"/>
    <property type="match status" value="1"/>
</dbReference>
<evidence type="ECO:0000256" key="2">
    <source>
        <dbReference type="ARBA" id="ARBA00022801"/>
    </source>
</evidence>
<feature type="domain" description="Exonuclease" evidence="4">
    <location>
        <begin position="46"/>
        <end position="219"/>
    </location>
</feature>
<dbReference type="Proteomes" id="UP000002350">
    <property type="component" value="Chromosome"/>
</dbReference>
<dbReference type="InterPro" id="IPR036397">
    <property type="entry name" value="RNaseH_sf"/>
</dbReference>
<dbReference type="eggNOG" id="COG0847">
    <property type="taxonomic scope" value="Bacteria"/>
</dbReference>
<evidence type="ECO:0000256" key="1">
    <source>
        <dbReference type="ARBA" id="ARBA00022722"/>
    </source>
</evidence>
<organism evidence="5 6">
    <name type="scientific">Shewanella violacea (strain JCM 10179 / CIP 106290 / LMG 19151 / DSS12)</name>
    <dbReference type="NCBI Taxonomy" id="637905"/>
    <lineage>
        <taxon>Bacteria</taxon>
        <taxon>Pseudomonadati</taxon>
        <taxon>Pseudomonadota</taxon>
        <taxon>Gammaproteobacteria</taxon>
        <taxon>Alteromonadales</taxon>
        <taxon>Shewanellaceae</taxon>
        <taxon>Shewanella</taxon>
    </lineage>
</organism>
<dbReference type="KEGG" id="svo:SVI_1694"/>
<keyword evidence="3 5" id="KW-0269">Exonuclease</keyword>
<dbReference type="PANTHER" id="PTHR30231">
    <property type="entry name" value="DNA POLYMERASE III SUBUNIT EPSILON"/>
    <property type="match status" value="1"/>
</dbReference>
<dbReference type="SUPFAM" id="SSF53098">
    <property type="entry name" value="Ribonuclease H-like"/>
    <property type="match status" value="1"/>
</dbReference>
<dbReference type="AlphaFoldDB" id="D4ZJ16"/>
<dbReference type="Pfam" id="PF00929">
    <property type="entry name" value="RNase_T"/>
    <property type="match status" value="1"/>
</dbReference>
<evidence type="ECO:0000313" key="5">
    <source>
        <dbReference type="EMBL" id="BAJ01665.1"/>
    </source>
</evidence>
<keyword evidence="2" id="KW-0378">Hydrolase</keyword>
<dbReference type="InterPro" id="IPR013520">
    <property type="entry name" value="Ribonucl_H"/>
</dbReference>
<dbReference type="HOGENOM" id="CLU_047806_9_0_6"/>
<dbReference type="PANTHER" id="PTHR30231:SF4">
    <property type="entry name" value="PROTEIN NEN2"/>
    <property type="match status" value="1"/>
</dbReference>
<dbReference type="GO" id="GO:0005829">
    <property type="term" value="C:cytosol"/>
    <property type="evidence" value="ECO:0007669"/>
    <property type="project" value="TreeGrafter"/>
</dbReference>
<evidence type="ECO:0000256" key="3">
    <source>
        <dbReference type="ARBA" id="ARBA00022839"/>
    </source>
</evidence>
<dbReference type="EMBL" id="AP011177">
    <property type="protein sequence ID" value="BAJ01665.1"/>
    <property type="molecule type" value="Genomic_DNA"/>
</dbReference>
<keyword evidence="6" id="KW-1185">Reference proteome</keyword>
<proteinExistence type="predicted"/>
<gene>
    <name evidence="5" type="ordered locus">SVI_1694</name>
</gene>
<evidence type="ECO:0000313" key="6">
    <source>
        <dbReference type="Proteomes" id="UP000002350"/>
    </source>
</evidence>
<evidence type="ECO:0000259" key="4">
    <source>
        <dbReference type="SMART" id="SM00479"/>
    </source>
</evidence>
<dbReference type="CDD" id="cd06127">
    <property type="entry name" value="DEDDh"/>
    <property type="match status" value="1"/>
</dbReference>
<sequence length="232" mass="25853">MPMAKLLNCWLRSRLCWRAFKSRSQEMQGYYRELMPLMGQDVYRANLMALDLEMTGLDPNHDQILSIGIIPIEAGMLKLDRAQHKLIRVHGSVGQSATIHGILDRHLQDAIEIEDGISWFLAQTRGKVLVAHHAPLDISFLQDAISRVKGEPVTLLAIDTLAVERRRLLRKQEVLQTGSLRLGACRIRYGLPIYGAHDALVDALACGELLLAQICAIAQGEGLTVGELVFIK</sequence>
<accession>D4ZJ16</accession>